<dbReference type="EMBL" id="SNRY01000384">
    <property type="protein sequence ID" value="KAA6341499.1"/>
    <property type="molecule type" value="Genomic_DNA"/>
</dbReference>
<dbReference type="SUPFAM" id="SSF52266">
    <property type="entry name" value="SGNH hydrolase"/>
    <property type="match status" value="1"/>
</dbReference>
<proteinExistence type="predicted"/>
<dbReference type="Gene3D" id="1.25.40.10">
    <property type="entry name" value="Tetratricopeptide repeat domain"/>
    <property type="match status" value="2"/>
</dbReference>
<dbReference type="InterPro" id="IPR011990">
    <property type="entry name" value="TPR-like_helical_dom_sf"/>
</dbReference>
<dbReference type="PANTHER" id="PTHR30383">
    <property type="entry name" value="THIOESTERASE 1/PROTEASE 1/LYSOPHOSPHOLIPASE L1"/>
    <property type="match status" value="1"/>
</dbReference>
<evidence type="ECO:0000259" key="2">
    <source>
        <dbReference type="Pfam" id="PF13472"/>
    </source>
</evidence>
<reference evidence="3" key="1">
    <citation type="submission" date="2019-03" db="EMBL/GenBank/DDBJ databases">
        <title>Single cell metagenomics reveals metabolic interactions within the superorganism composed of flagellate Streblomastix strix and complex community of Bacteroidetes bacteria on its surface.</title>
        <authorList>
            <person name="Treitli S.C."/>
            <person name="Kolisko M."/>
            <person name="Husnik F."/>
            <person name="Keeling P."/>
            <person name="Hampl V."/>
        </authorList>
    </citation>
    <scope>NUCLEOTIDE SEQUENCE</scope>
    <source>
        <strain evidence="3">STM</strain>
    </source>
</reference>
<dbReference type="InterPro" id="IPR036514">
    <property type="entry name" value="SGNH_hydro_sf"/>
</dbReference>
<comment type="caution">
    <text evidence="3">The sequence shown here is derived from an EMBL/GenBank/DDBJ whole genome shotgun (WGS) entry which is preliminary data.</text>
</comment>
<sequence length="634" mass="72977">MNPVKNQYTKKREVVVFKAIAIFLPFLVIVLLEVTLRIFHYGYRTDLFVEYPQNTDYLVFNRHASGKYFTDPAFAPSGNTELFRKKKQPGTLRFFVLGESTTIGFPYFHNGSFHRWLLYRLMHTYPDSQFEIINLSLTAVNSYTVSGFAREVANYEPDAVLIYAGQNEYYGVLGVASTQSVSGSPAFVSMMPEMREFKMVQLLTNGYVRLRKHTPEDAEKTRMELMVGDQHIPYKSLLFERGLNQFRYNMNRALAYLSKKNIPVFFSNLVSNVKDLPPFISDESHSAAAKSYYQMGDSLYQAEEYREAGEYFLKAKDSDPLRFRAPEELNTIIRELCNQFSHIYLVDTKSVFEQYSPHQILGDELFTDHVHPNLKGYALMAGAFYGQMSEAGLFPPSPLQMTEDEWWQEMPTSPIDSIAGECRIMQLKAHWPFNDPAYNRPIPENTVEEKLAAHLFRRETNWLEVHNTLYLAYLKLNQPEKAAKVSEGAVLEYAEDAAFYEKAAMISGELGHTGEAAFYLKKSFEMAPSFEKARYLMVFYLMMDEPEMSLPFLHYAIENNRSGLNLDAFKLLVWKVIEQKQALAEEPTNSSLMNEIATTYLQMDNKVGALKYTDEALRINPRSPEALNLKNNLK</sequence>
<dbReference type="GO" id="GO:0004622">
    <property type="term" value="F:phosphatidylcholine lysophospholipase activity"/>
    <property type="evidence" value="ECO:0007669"/>
    <property type="project" value="TreeGrafter"/>
</dbReference>
<evidence type="ECO:0000313" key="3">
    <source>
        <dbReference type="EMBL" id="KAA6341499.1"/>
    </source>
</evidence>
<keyword evidence="1" id="KW-0812">Transmembrane</keyword>
<dbReference type="Pfam" id="PF13472">
    <property type="entry name" value="Lipase_GDSL_2"/>
    <property type="match status" value="1"/>
</dbReference>
<feature type="domain" description="SGNH hydrolase-type esterase" evidence="2">
    <location>
        <begin position="96"/>
        <end position="379"/>
    </location>
</feature>
<dbReference type="InterPro" id="IPR051532">
    <property type="entry name" value="Ester_Hydrolysis_Enzymes"/>
</dbReference>
<evidence type="ECO:0000256" key="1">
    <source>
        <dbReference type="SAM" id="Phobius"/>
    </source>
</evidence>
<name>A0A5J4S5Y0_9ZZZZ</name>
<keyword evidence="1" id="KW-1133">Transmembrane helix</keyword>
<dbReference type="Gene3D" id="3.40.50.1110">
    <property type="entry name" value="SGNH hydrolase"/>
    <property type="match status" value="1"/>
</dbReference>
<feature type="transmembrane region" description="Helical" evidence="1">
    <location>
        <begin position="15"/>
        <end position="39"/>
    </location>
</feature>
<dbReference type="SMART" id="SM00028">
    <property type="entry name" value="TPR"/>
    <property type="match status" value="3"/>
</dbReference>
<accession>A0A5J4S5Y0</accession>
<dbReference type="InterPro" id="IPR019734">
    <property type="entry name" value="TPR_rpt"/>
</dbReference>
<dbReference type="PANTHER" id="PTHR30383:SF5">
    <property type="entry name" value="SGNH HYDROLASE-TYPE ESTERASE DOMAIN-CONTAINING PROTEIN"/>
    <property type="match status" value="1"/>
</dbReference>
<dbReference type="PROSITE" id="PS50005">
    <property type="entry name" value="TPR"/>
    <property type="match status" value="2"/>
</dbReference>
<dbReference type="InterPro" id="IPR013830">
    <property type="entry name" value="SGNH_hydro"/>
</dbReference>
<protein>
    <recommendedName>
        <fullName evidence="2">SGNH hydrolase-type esterase domain-containing protein</fullName>
    </recommendedName>
</protein>
<organism evidence="3">
    <name type="scientific">termite gut metagenome</name>
    <dbReference type="NCBI Taxonomy" id="433724"/>
    <lineage>
        <taxon>unclassified sequences</taxon>
        <taxon>metagenomes</taxon>
        <taxon>organismal metagenomes</taxon>
    </lineage>
</organism>
<dbReference type="AlphaFoldDB" id="A0A5J4S5Y0"/>
<keyword evidence="1" id="KW-0472">Membrane</keyword>
<gene>
    <name evidence="3" type="ORF">EZS27_010699</name>
</gene>
<dbReference type="SUPFAM" id="SSF48452">
    <property type="entry name" value="TPR-like"/>
    <property type="match status" value="1"/>
</dbReference>